<keyword evidence="5" id="KW-0547">Nucleotide-binding</keyword>
<dbReference type="SUPFAM" id="SSF63380">
    <property type="entry name" value="Riboflavin synthase domain-like"/>
    <property type="match status" value="1"/>
</dbReference>
<dbReference type="CDD" id="cd06195">
    <property type="entry name" value="FNR1"/>
    <property type="match status" value="1"/>
</dbReference>
<evidence type="ECO:0000256" key="7">
    <source>
        <dbReference type="ARBA" id="ARBA00022857"/>
    </source>
</evidence>
<comment type="caution">
    <text evidence="12">The sequence shown here is derived from an EMBL/GenBank/DDBJ whole genome shotgun (WGS) entry which is preliminary data.</text>
</comment>
<evidence type="ECO:0000256" key="1">
    <source>
        <dbReference type="ARBA" id="ARBA00001974"/>
    </source>
</evidence>
<evidence type="ECO:0000256" key="4">
    <source>
        <dbReference type="ARBA" id="ARBA00022630"/>
    </source>
</evidence>
<evidence type="ECO:0000313" key="13">
    <source>
        <dbReference type="Proteomes" id="UP000291338"/>
    </source>
</evidence>
<evidence type="ECO:0000256" key="3">
    <source>
        <dbReference type="ARBA" id="ARBA00013223"/>
    </source>
</evidence>
<dbReference type="Gene3D" id="2.40.30.10">
    <property type="entry name" value="Translation factors"/>
    <property type="match status" value="1"/>
</dbReference>
<comment type="similarity">
    <text evidence="2">Belongs to the ferredoxin--NADP reductase type 1 family.</text>
</comment>
<keyword evidence="4" id="KW-0285">Flavoprotein</keyword>
<dbReference type="GO" id="GO:0004324">
    <property type="term" value="F:ferredoxin-NADP+ reductase activity"/>
    <property type="evidence" value="ECO:0007669"/>
    <property type="project" value="UniProtKB-EC"/>
</dbReference>
<evidence type="ECO:0000259" key="11">
    <source>
        <dbReference type="PROSITE" id="PS51384"/>
    </source>
</evidence>
<reference evidence="12 13" key="1">
    <citation type="submission" date="2018-01" db="EMBL/GenBank/DDBJ databases">
        <title>Co-occurrence of chitin degradation, pigmentation and bioactivity in marine Pseudoalteromonas.</title>
        <authorList>
            <person name="Paulsen S."/>
            <person name="Gram L."/>
            <person name="Machado H."/>
        </authorList>
    </citation>
    <scope>NUCLEOTIDE SEQUENCE [LARGE SCALE GENOMIC DNA]</scope>
    <source>
        <strain evidence="12 13">S3898</strain>
    </source>
</reference>
<evidence type="ECO:0000256" key="6">
    <source>
        <dbReference type="ARBA" id="ARBA00022827"/>
    </source>
</evidence>
<evidence type="ECO:0000256" key="5">
    <source>
        <dbReference type="ARBA" id="ARBA00022741"/>
    </source>
</evidence>
<dbReference type="InterPro" id="IPR033892">
    <property type="entry name" value="FNR_bac"/>
</dbReference>
<dbReference type="PROSITE" id="PS51384">
    <property type="entry name" value="FAD_FR"/>
    <property type="match status" value="1"/>
</dbReference>
<dbReference type="SUPFAM" id="SSF52343">
    <property type="entry name" value="Ferredoxin reductase-like, C-terminal NADP-linked domain"/>
    <property type="match status" value="1"/>
</dbReference>
<dbReference type="EMBL" id="PPSX01000003">
    <property type="protein sequence ID" value="RZQ55073.1"/>
    <property type="molecule type" value="Genomic_DNA"/>
</dbReference>
<keyword evidence="6" id="KW-0274">FAD</keyword>
<evidence type="ECO:0000313" key="12">
    <source>
        <dbReference type="EMBL" id="RZQ55073.1"/>
    </source>
</evidence>
<dbReference type="InterPro" id="IPR017927">
    <property type="entry name" value="FAD-bd_FR_type"/>
</dbReference>
<dbReference type="InterPro" id="IPR001433">
    <property type="entry name" value="OxRdtase_FAD/NAD-bd"/>
</dbReference>
<dbReference type="PANTHER" id="PTHR47878">
    <property type="entry name" value="OXIDOREDUCTASE FAD/NAD(P)-BINDING DOMAIN PROTEIN"/>
    <property type="match status" value="1"/>
</dbReference>
<dbReference type="PANTHER" id="PTHR47878:SF1">
    <property type="entry name" value="FLAVODOXIN_FERREDOXIN--NADP REDUCTASE"/>
    <property type="match status" value="1"/>
</dbReference>
<dbReference type="InterPro" id="IPR017938">
    <property type="entry name" value="Riboflavin_synthase-like_b-brl"/>
</dbReference>
<dbReference type="RefSeq" id="WP_130253712.1">
    <property type="nucleotide sequence ID" value="NZ_PPSX01000003.1"/>
</dbReference>
<name>A0A4Q7IRF7_9GAMM</name>
<evidence type="ECO:0000256" key="10">
    <source>
        <dbReference type="ARBA" id="ARBA00047776"/>
    </source>
</evidence>
<dbReference type="Pfam" id="PF00175">
    <property type="entry name" value="NAD_binding_1"/>
    <property type="match status" value="1"/>
</dbReference>
<dbReference type="GO" id="GO:0034599">
    <property type="term" value="P:cellular response to oxidative stress"/>
    <property type="evidence" value="ECO:0007669"/>
    <property type="project" value="TreeGrafter"/>
</dbReference>
<feature type="domain" description="FAD-binding FR-type" evidence="11">
    <location>
        <begin position="2"/>
        <end position="101"/>
    </location>
</feature>
<protein>
    <recommendedName>
        <fullName evidence="3">ferredoxin--NADP(+) reductase</fullName>
        <ecNumber evidence="3">1.18.1.2</ecNumber>
    </recommendedName>
</protein>
<dbReference type="EC" id="1.18.1.2" evidence="3"/>
<dbReference type="GO" id="GO:0000166">
    <property type="term" value="F:nucleotide binding"/>
    <property type="evidence" value="ECO:0007669"/>
    <property type="project" value="UniProtKB-KW"/>
</dbReference>
<evidence type="ECO:0000256" key="2">
    <source>
        <dbReference type="ARBA" id="ARBA00008312"/>
    </source>
</evidence>
<gene>
    <name evidence="12" type="ORF">C1E23_00610</name>
</gene>
<dbReference type="GO" id="GO:0042167">
    <property type="term" value="P:heme catabolic process"/>
    <property type="evidence" value="ECO:0007669"/>
    <property type="project" value="TreeGrafter"/>
</dbReference>
<keyword evidence="7" id="KW-0521">NADP</keyword>
<evidence type="ECO:0000256" key="9">
    <source>
        <dbReference type="ARBA" id="ARBA00034078"/>
    </source>
</evidence>
<comment type="catalytic activity">
    <reaction evidence="10">
        <text>2 reduced [2Fe-2S]-[ferredoxin] + NADP(+) + H(+) = 2 oxidized [2Fe-2S]-[ferredoxin] + NADPH</text>
        <dbReference type="Rhea" id="RHEA:20125"/>
        <dbReference type="Rhea" id="RHEA-COMP:10000"/>
        <dbReference type="Rhea" id="RHEA-COMP:10001"/>
        <dbReference type="ChEBI" id="CHEBI:15378"/>
        <dbReference type="ChEBI" id="CHEBI:33737"/>
        <dbReference type="ChEBI" id="CHEBI:33738"/>
        <dbReference type="ChEBI" id="CHEBI:57783"/>
        <dbReference type="ChEBI" id="CHEBI:58349"/>
        <dbReference type="EC" id="1.18.1.2"/>
    </reaction>
</comment>
<comment type="cofactor">
    <cofactor evidence="1">
        <name>FAD</name>
        <dbReference type="ChEBI" id="CHEBI:57692"/>
    </cofactor>
</comment>
<accession>A0A4Q7IRF7</accession>
<dbReference type="AlphaFoldDB" id="A0A4Q7IRF7"/>
<organism evidence="12 13">
    <name type="scientific">Pseudoalteromonas phenolica</name>
    <dbReference type="NCBI Taxonomy" id="161398"/>
    <lineage>
        <taxon>Bacteria</taxon>
        <taxon>Pseudomonadati</taxon>
        <taxon>Pseudomonadota</taxon>
        <taxon>Gammaproteobacteria</taxon>
        <taxon>Alteromonadales</taxon>
        <taxon>Pseudoalteromonadaceae</taxon>
        <taxon>Pseudoalteromonas</taxon>
    </lineage>
</organism>
<comment type="cofactor">
    <cofactor evidence="9">
        <name>[2Fe-2S] cluster</name>
        <dbReference type="ChEBI" id="CHEBI:190135"/>
    </cofactor>
</comment>
<dbReference type="InterPro" id="IPR039261">
    <property type="entry name" value="FNR_nucleotide-bd"/>
</dbReference>
<dbReference type="Gene3D" id="3.40.50.80">
    <property type="entry name" value="Nucleotide-binding domain of ferredoxin-NADP reductase (FNR) module"/>
    <property type="match status" value="1"/>
</dbReference>
<dbReference type="Pfam" id="PF00970">
    <property type="entry name" value="FAD_binding_6"/>
    <property type="match status" value="1"/>
</dbReference>
<proteinExistence type="inferred from homology"/>
<sequence>MSQWVSGKITEVNWWTPTLFTIKVAADVAPFQAGQFTKLAMTIGDKRIARAYSYVNTPKDPVLEFYLTEVEGGKLTPGLAELEVGSSIDVESKANGFLTIEEAPRRQALYMISSGTGVGPFLSILADGKVWEKFEKVTLINSVRYNTDLTYQDFIHAYEKLFKQFTYLPLVTREAPLKGLKGRVTELISNNKIAEHLGMSELHKDSHFMICGNPDMVKETSVLLQTLGYNKHRRTEPGHISVEQYW</sequence>
<evidence type="ECO:0000256" key="8">
    <source>
        <dbReference type="ARBA" id="ARBA00023002"/>
    </source>
</evidence>
<keyword evidence="8" id="KW-0560">Oxidoreductase</keyword>
<dbReference type="InterPro" id="IPR051930">
    <property type="entry name" value="FNR_type-1"/>
</dbReference>
<dbReference type="Proteomes" id="UP000291338">
    <property type="component" value="Unassembled WGS sequence"/>
</dbReference>
<dbReference type="InterPro" id="IPR008333">
    <property type="entry name" value="Cbr1-like_FAD-bd_dom"/>
</dbReference>